<reference evidence="16 17" key="1">
    <citation type="submission" date="2024-03" db="EMBL/GenBank/DDBJ databases">
        <title>Actinomycetospora sp. OC33-EN06, a novel actinomycete isolated from wild orchid (Aerides multiflora).</title>
        <authorList>
            <person name="Suriyachadkun C."/>
        </authorList>
    </citation>
    <scope>NUCLEOTIDE SEQUENCE [LARGE SCALE GENOMIC DNA]</scope>
    <source>
        <strain evidence="16 17">OC33-EN06</strain>
    </source>
</reference>
<dbReference type="SUPFAM" id="SSF52540">
    <property type="entry name" value="P-loop containing nucleoside triphosphate hydrolases"/>
    <property type="match status" value="1"/>
</dbReference>
<dbReference type="HAMAP" id="MF_01498">
    <property type="entry name" value="RadA_bact"/>
    <property type="match status" value="1"/>
</dbReference>
<evidence type="ECO:0000256" key="10">
    <source>
        <dbReference type="ARBA" id="ARBA00023204"/>
    </source>
</evidence>
<evidence type="ECO:0000256" key="3">
    <source>
        <dbReference type="ARBA" id="ARBA00022763"/>
    </source>
</evidence>
<comment type="function">
    <text evidence="13">DNA-dependent ATPase involved in processing of recombination intermediates, plays a role in repairing DNA breaks. Stimulates the branch migration of RecA-mediated strand transfer reactions, allowing the 3' invading strand to extend heteroduplex DNA faster. Binds ssDNA in the presence of ADP but not other nucleotides, has ATPase activity that is stimulated by ssDNA and various branched DNA structures, but inhibited by SSB. Does not have RecA's homology-searching function.</text>
</comment>
<proteinExistence type="inferred from homology"/>
<organism evidence="16 17">
    <name type="scientific">Actinomycetospora aeridis</name>
    <dbReference type="NCBI Taxonomy" id="3129231"/>
    <lineage>
        <taxon>Bacteria</taxon>
        <taxon>Bacillati</taxon>
        <taxon>Actinomycetota</taxon>
        <taxon>Actinomycetes</taxon>
        <taxon>Pseudonocardiales</taxon>
        <taxon>Pseudonocardiaceae</taxon>
        <taxon>Actinomycetospora</taxon>
    </lineage>
</organism>
<keyword evidence="5" id="KW-0378">Hydrolase</keyword>
<dbReference type="RefSeq" id="WP_337712366.1">
    <property type="nucleotide sequence ID" value="NZ_JBBEGL010000002.1"/>
</dbReference>
<dbReference type="PRINTS" id="PR01874">
    <property type="entry name" value="DNAREPAIRADA"/>
</dbReference>
<keyword evidence="8 11" id="KW-0346">Stress response</keyword>
<evidence type="ECO:0000313" key="17">
    <source>
        <dbReference type="Proteomes" id="UP001370100"/>
    </source>
</evidence>
<dbReference type="InterPro" id="IPR041166">
    <property type="entry name" value="Rubredoxin_2"/>
</dbReference>
<keyword evidence="4 13" id="KW-0863">Zinc-finger</keyword>
<dbReference type="InterPro" id="IPR003593">
    <property type="entry name" value="AAA+_ATPase"/>
</dbReference>
<keyword evidence="6 13" id="KW-0862">Zinc</keyword>
<evidence type="ECO:0000256" key="2">
    <source>
        <dbReference type="ARBA" id="ARBA00022741"/>
    </source>
</evidence>
<dbReference type="InterPro" id="IPR014721">
    <property type="entry name" value="Ribsml_uS5_D2-typ_fold_subgr"/>
</dbReference>
<dbReference type="PANTHER" id="PTHR32472:SF10">
    <property type="entry name" value="DNA REPAIR PROTEIN RADA-LIKE PROTEIN"/>
    <property type="match status" value="1"/>
</dbReference>
<comment type="similarity">
    <text evidence="11 13">Belongs to the RecA family. RadA subfamily.</text>
</comment>
<feature type="binding site" evidence="11">
    <location>
        <begin position="103"/>
        <end position="110"/>
    </location>
    <ligand>
        <name>ATP</name>
        <dbReference type="ChEBI" id="CHEBI:30616"/>
    </ligand>
</feature>
<dbReference type="Gene3D" id="3.30.230.10">
    <property type="match status" value="1"/>
</dbReference>
<dbReference type="NCBIfam" id="TIGR00416">
    <property type="entry name" value="sms"/>
    <property type="match status" value="1"/>
</dbReference>
<evidence type="ECO:0000313" key="16">
    <source>
        <dbReference type="EMBL" id="MEJ2885867.1"/>
    </source>
</evidence>
<evidence type="ECO:0000256" key="12">
    <source>
        <dbReference type="NCBIfam" id="TIGR00416"/>
    </source>
</evidence>
<dbReference type="SMART" id="SM00382">
    <property type="entry name" value="AAA"/>
    <property type="match status" value="1"/>
</dbReference>
<gene>
    <name evidence="11 16" type="primary">radA</name>
    <name evidence="16" type="ORF">WCD41_05355</name>
</gene>
<protein>
    <recommendedName>
        <fullName evidence="11 12">DNA repair protein RadA</fullName>
    </recommendedName>
</protein>
<evidence type="ECO:0000256" key="11">
    <source>
        <dbReference type="HAMAP-Rule" id="MF_01498"/>
    </source>
</evidence>
<evidence type="ECO:0000256" key="8">
    <source>
        <dbReference type="ARBA" id="ARBA00023016"/>
    </source>
</evidence>
<dbReference type="Gene3D" id="3.40.50.300">
    <property type="entry name" value="P-loop containing nucleotide triphosphate hydrolases"/>
    <property type="match status" value="1"/>
</dbReference>
<evidence type="ECO:0000256" key="13">
    <source>
        <dbReference type="RuleBase" id="RU003555"/>
    </source>
</evidence>
<dbReference type="Pfam" id="PF13541">
    <property type="entry name" value="ChlI"/>
    <property type="match status" value="1"/>
</dbReference>
<evidence type="ECO:0000256" key="6">
    <source>
        <dbReference type="ARBA" id="ARBA00022833"/>
    </source>
</evidence>
<dbReference type="PANTHER" id="PTHR32472">
    <property type="entry name" value="DNA REPAIR PROTEIN RADA"/>
    <property type="match status" value="1"/>
</dbReference>
<dbReference type="PROSITE" id="PS50162">
    <property type="entry name" value="RECA_2"/>
    <property type="match status" value="1"/>
</dbReference>
<dbReference type="Pfam" id="PF18073">
    <property type="entry name" value="Zn_ribbon_LapB"/>
    <property type="match status" value="1"/>
</dbReference>
<evidence type="ECO:0000256" key="4">
    <source>
        <dbReference type="ARBA" id="ARBA00022771"/>
    </source>
</evidence>
<dbReference type="InterPro" id="IPR004504">
    <property type="entry name" value="DNA_repair_RadA"/>
</dbReference>
<dbReference type="EMBL" id="JBBEGL010000002">
    <property type="protein sequence ID" value="MEJ2885867.1"/>
    <property type="molecule type" value="Genomic_DNA"/>
</dbReference>
<keyword evidence="3 11" id="KW-0227">DNA damage</keyword>
<dbReference type="InterPro" id="IPR020588">
    <property type="entry name" value="RecA_ATP-bd"/>
</dbReference>
<keyword evidence="7 11" id="KW-0067">ATP-binding</keyword>
<keyword evidence="2 11" id="KW-0547">Nucleotide-binding</keyword>
<feature type="domain" description="RecA family profile 1" evidence="15">
    <location>
        <begin position="74"/>
        <end position="223"/>
    </location>
</feature>
<feature type="short sequence motif" description="RadA KNRFG motif" evidence="11">
    <location>
        <begin position="260"/>
        <end position="264"/>
    </location>
</feature>
<keyword evidence="10 11" id="KW-0234">DNA repair</keyword>
<comment type="function">
    <text evidence="11">Plays a role in repairing double-strand DNA breaks, probably involving stabilizing or processing branched DNA or blocked replication forks.</text>
</comment>
<keyword evidence="17" id="KW-1185">Reference proteome</keyword>
<comment type="caution">
    <text evidence="16">The sequence shown here is derived from an EMBL/GenBank/DDBJ whole genome shotgun (WGS) entry which is preliminary data.</text>
</comment>
<dbReference type="SUPFAM" id="SSF54211">
    <property type="entry name" value="Ribosomal protein S5 domain 2-like"/>
    <property type="match status" value="1"/>
</dbReference>
<keyword evidence="1 11" id="KW-0479">Metal-binding</keyword>
<evidence type="ECO:0000256" key="5">
    <source>
        <dbReference type="ARBA" id="ARBA00022801"/>
    </source>
</evidence>
<evidence type="ECO:0000259" key="15">
    <source>
        <dbReference type="PROSITE" id="PS50162"/>
    </source>
</evidence>
<feature type="region of interest" description="Disordered" evidence="14">
    <location>
        <begin position="40"/>
        <end position="64"/>
    </location>
</feature>
<accession>A0ABU8N0H7</accession>
<dbReference type="InterPro" id="IPR020568">
    <property type="entry name" value="Ribosomal_Su5_D2-typ_SF"/>
</dbReference>
<evidence type="ECO:0000256" key="9">
    <source>
        <dbReference type="ARBA" id="ARBA00023125"/>
    </source>
</evidence>
<dbReference type="Proteomes" id="UP001370100">
    <property type="component" value="Unassembled WGS sequence"/>
</dbReference>
<sequence length="471" mass="48973">MPPRSRASRFECTACGHHAAKWVGRCPDCGGWGTVEEAPDMPVAGPSGRPGVAPTPAARPSSPVRQIGSVDLETATARPTGVSELDRVLGGGLVPGVVVLLAGEPGVGKSTLLLEVAARRARSGATVLYVTGEESAGQVRLRAERTGAIAPHLFLSTTGDLEEVAAHVEAVDPELLVVDSVQTVGSATAEGTPGGVSQVRTVTTALVALAKQRDLPVVLIGHVTKDGAVAGPRTLEHLVDVVLSFEGDRHSPLRLVRGLKNRFGATDEVGCFEMNDGGIAEVSDPSGLFTAGLERTVAGQAVTVAMEGKRPMMAEVQALVARRPADTPPRRVVSDLDSGRVAKVLAVLQERCRLPLHDRDIFVATVGGMKLREPSADLAVAVAVASAFHNEAVRSGLVAIGEVGLGGEIRRVVALERRLAEAGRLGISRAIVPPGEVRTPKGLTAAPVEDLRGALMRTSLNGVNADFSPRE</sequence>
<comment type="domain">
    <text evidence="11">The middle region has homology to RecA with ATPase motifs including the RadA KNRFG motif, while the C-terminus is homologous to Lon protease.</text>
</comment>
<evidence type="ECO:0000256" key="1">
    <source>
        <dbReference type="ARBA" id="ARBA00022723"/>
    </source>
</evidence>
<name>A0ABU8N0H7_9PSEU</name>
<keyword evidence="9 11" id="KW-0238">DNA-binding</keyword>
<dbReference type="Pfam" id="PF13481">
    <property type="entry name" value="AAA_25"/>
    <property type="match status" value="1"/>
</dbReference>
<dbReference type="InterPro" id="IPR027417">
    <property type="entry name" value="P-loop_NTPase"/>
</dbReference>
<evidence type="ECO:0000256" key="14">
    <source>
        <dbReference type="SAM" id="MobiDB-lite"/>
    </source>
</evidence>
<feature type="region of interest" description="Lon-protease-like" evidence="11">
    <location>
        <begin position="360"/>
        <end position="471"/>
    </location>
</feature>
<evidence type="ECO:0000256" key="7">
    <source>
        <dbReference type="ARBA" id="ARBA00022840"/>
    </source>
</evidence>